<dbReference type="RefSeq" id="WP_338822517.1">
    <property type="nucleotide sequence ID" value="NZ_CP148067.1"/>
</dbReference>
<keyword evidence="1" id="KW-0472">Membrane</keyword>
<keyword evidence="3" id="KW-1185">Reference proteome</keyword>
<proteinExistence type="predicted"/>
<feature type="transmembrane region" description="Helical" evidence="1">
    <location>
        <begin position="112"/>
        <end position="133"/>
    </location>
</feature>
<feature type="transmembrane region" description="Helical" evidence="1">
    <location>
        <begin position="145"/>
        <end position="165"/>
    </location>
</feature>
<accession>A0ABZ2RPJ8</accession>
<feature type="transmembrane region" description="Helical" evidence="1">
    <location>
        <begin position="73"/>
        <end position="106"/>
    </location>
</feature>
<gene>
    <name evidence="2" type="ORF">WG617_02945</name>
</gene>
<feature type="transmembrane region" description="Helical" evidence="1">
    <location>
        <begin position="185"/>
        <end position="212"/>
    </location>
</feature>
<keyword evidence="1" id="KW-0812">Transmembrane</keyword>
<feature type="transmembrane region" description="Helical" evidence="1">
    <location>
        <begin position="35"/>
        <end position="61"/>
    </location>
</feature>
<dbReference type="Proteomes" id="UP001477443">
    <property type="component" value="Chromosome"/>
</dbReference>
<protein>
    <recommendedName>
        <fullName evidence="4">ECF transporter S component</fullName>
    </recommendedName>
</protein>
<evidence type="ECO:0000313" key="2">
    <source>
        <dbReference type="EMBL" id="WXL28951.1"/>
    </source>
</evidence>
<dbReference type="EMBL" id="CP148067">
    <property type="protein sequence ID" value="WXL28951.1"/>
    <property type="molecule type" value="Genomic_DNA"/>
</dbReference>
<evidence type="ECO:0000256" key="1">
    <source>
        <dbReference type="SAM" id="Phobius"/>
    </source>
</evidence>
<evidence type="ECO:0000313" key="3">
    <source>
        <dbReference type="Proteomes" id="UP001477443"/>
    </source>
</evidence>
<reference evidence="2" key="1">
    <citation type="submission" date="2024-03" db="EMBL/GenBank/DDBJ databases">
        <title>Complete genome sequence of Mycoplasma felifaucium Z921 isolated from the trachea of a cheetah.</title>
        <authorList>
            <person name="Spergser J."/>
        </authorList>
    </citation>
    <scope>NUCLEOTIDE SEQUENCE [LARGE SCALE GENOMIC DNA]</scope>
    <source>
        <strain evidence="2">Z921</strain>
    </source>
</reference>
<keyword evidence="1" id="KW-1133">Transmembrane helix</keyword>
<dbReference type="Gene3D" id="1.10.1760.20">
    <property type="match status" value="1"/>
</dbReference>
<evidence type="ECO:0008006" key="4">
    <source>
        <dbReference type="Google" id="ProtNLM"/>
    </source>
</evidence>
<name>A0ABZ2RPJ8_9BACT</name>
<organism evidence="2 3">
    <name type="scientific">Mycoplasmopsis felifaucium</name>
    <dbReference type="NCBI Taxonomy" id="35768"/>
    <lineage>
        <taxon>Bacteria</taxon>
        <taxon>Bacillati</taxon>
        <taxon>Mycoplasmatota</taxon>
        <taxon>Mycoplasmoidales</taxon>
        <taxon>Metamycoplasmataceae</taxon>
        <taxon>Mycoplasmopsis</taxon>
    </lineage>
</organism>
<sequence length="227" mass="25963">MSNINIKNINSKEKRHLWSLFIRFWKPGPFKDKNVLQSVVILAIYVAWFGLSATAIYIGYIPIGHTQITYLPIIVVMATFHVGIIGNITTGLSFGFSSWIAAFIYGIPKYQLFDLAVLPRFEMALLVLGLFYLLNLWNRPKLWKIVLISILAIMFNQYLVLSSQYLREAITGTKLLGKGVPPIHIWIYTHLLNVIAEPIIGAILITCLYPVLKKVKAKYLDNKKIYY</sequence>